<dbReference type="AlphaFoldDB" id="A0A941ALY3"/>
<evidence type="ECO:0000256" key="4">
    <source>
        <dbReference type="ARBA" id="ARBA00017858"/>
    </source>
</evidence>
<dbReference type="Gene3D" id="3.30.70.890">
    <property type="entry name" value="GHMP kinase, C-terminal domain"/>
    <property type="match status" value="1"/>
</dbReference>
<comment type="subcellular location">
    <subcellularLocation>
        <location evidence="13">Cytoplasm</location>
    </subcellularLocation>
</comment>
<dbReference type="InterPro" id="IPR013750">
    <property type="entry name" value="GHMP_kinase_C_dom"/>
</dbReference>
<evidence type="ECO:0000259" key="14">
    <source>
        <dbReference type="Pfam" id="PF00288"/>
    </source>
</evidence>
<evidence type="ECO:0000256" key="9">
    <source>
        <dbReference type="ARBA" id="ARBA00022777"/>
    </source>
</evidence>
<evidence type="ECO:0000256" key="7">
    <source>
        <dbReference type="ARBA" id="ARBA00022697"/>
    </source>
</evidence>
<protein>
    <recommendedName>
        <fullName evidence="4 13">Homoserine kinase</fullName>
        <shortName evidence="13">HK</shortName>
        <shortName evidence="13">HSK</shortName>
        <ecNumber evidence="3 13">2.7.1.39</ecNumber>
    </recommendedName>
</protein>
<comment type="caution">
    <text evidence="16">The sequence shown here is derived from an EMBL/GenBank/DDBJ whole genome shotgun (WGS) entry which is preliminary data.</text>
</comment>
<evidence type="ECO:0000256" key="5">
    <source>
        <dbReference type="ARBA" id="ARBA00022605"/>
    </source>
</evidence>
<keyword evidence="6 13" id="KW-0808">Transferase</keyword>
<keyword evidence="8 13" id="KW-0547">Nucleotide-binding</keyword>
<dbReference type="InterPro" id="IPR000870">
    <property type="entry name" value="Homoserine_kinase"/>
</dbReference>
<dbReference type="SUPFAM" id="SSF54211">
    <property type="entry name" value="Ribosomal protein S5 domain 2-like"/>
    <property type="match status" value="1"/>
</dbReference>
<keyword evidence="10 13" id="KW-0067">ATP-binding</keyword>
<comment type="function">
    <text evidence="12 13">Catalyzes the ATP-dependent phosphorylation of L-homoserine to L-homoserine phosphate.</text>
</comment>
<comment type="pathway">
    <text evidence="1 13">Amino-acid biosynthesis; L-threonine biosynthesis; L-threonine from L-aspartate: step 4/5.</text>
</comment>
<dbReference type="EC" id="2.7.1.39" evidence="3 13"/>
<dbReference type="InterPro" id="IPR020568">
    <property type="entry name" value="Ribosomal_Su5_D2-typ_SF"/>
</dbReference>
<feature type="domain" description="GHMP kinase C-terminal" evidence="15">
    <location>
        <begin position="203"/>
        <end position="281"/>
    </location>
</feature>
<organism evidence="16 17">
    <name type="scientific">Halalkalibacter suaedae</name>
    <dbReference type="NCBI Taxonomy" id="2822140"/>
    <lineage>
        <taxon>Bacteria</taxon>
        <taxon>Bacillati</taxon>
        <taxon>Bacillota</taxon>
        <taxon>Bacilli</taxon>
        <taxon>Bacillales</taxon>
        <taxon>Bacillaceae</taxon>
        <taxon>Halalkalibacter</taxon>
    </lineage>
</organism>
<comment type="similarity">
    <text evidence="2 13">Belongs to the GHMP kinase family. Homoserine kinase subfamily.</text>
</comment>
<proteinExistence type="inferred from homology"/>
<evidence type="ECO:0000256" key="3">
    <source>
        <dbReference type="ARBA" id="ARBA00012078"/>
    </source>
</evidence>
<comment type="catalytic activity">
    <reaction evidence="11 13">
        <text>L-homoserine + ATP = O-phospho-L-homoserine + ADP + H(+)</text>
        <dbReference type="Rhea" id="RHEA:13985"/>
        <dbReference type="ChEBI" id="CHEBI:15378"/>
        <dbReference type="ChEBI" id="CHEBI:30616"/>
        <dbReference type="ChEBI" id="CHEBI:57476"/>
        <dbReference type="ChEBI" id="CHEBI:57590"/>
        <dbReference type="ChEBI" id="CHEBI:456216"/>
        <dbReference type="EC" id="2.7.1.39"/>
    </reaction>
</comment>
<keyword evidence="13" id="KW-0963">Cytoplasm</keyword>
<keyword evidence="17" id="KW-1185">Reference proteome</keyword>
<feature type="binding site" evidence="13">
    <location>
        <begin position="89"/>
        <end position="99"/>
    </location>
    <ligand>
        <name>ATP</name>
        <dbReference type="ChEBI" id="CHEBI:30616"/>
    </ligand>
</feature>
<dbReference type="InterPro" id="IPR006204">
    <property type="entry name" value="GHMP_kinase_N_dom"/>
</dbReference>
<dbReference type="InterPro" id="IPR006203">
    <property type="entry name" value="GHMP_knse_ATP-bd_CS"/>
</dbReference>
<evidence type="ECO:0000313" key="16">
    <source>
        <dbReference type="EMBL" id="MBP3949900.1"/>
    </source>
</evidence>
<sequence length="310" mass="33139">MSQDPFIITVPGSSANLGPGFDSVGLAVDRYLTLEVTPASEWSFSSDSRELQGVPEGEDNLICEVALHVAKELGETLNPCNVVMTSDIPLARGLGSSAAAIVAGVELANQLIGDKMSVDDKVRFSSLWEGHPDNVAASVYGGLVIGTHTEDATDVLYGGIPEVDLVLLVPSEELKTKKARGVLPQELPFRDAVRASSVANVLVAAILQGNWKMAGKMMNEDLFHHPYRKELVPQMEKVIEVVQQETAAYGAALSGAGPTMLCLAPMNRGEEIKEQLQRSFPNLEVSVLKPASAGIQVKKKQLHSSSHSAE</sequence>
<dbReference type="PROSITE" id="PS00627">
    <property type="entry name" value="GHMP_KINASES_ATP"/>
    <property type="match status" value="1"/>
</dbReference>
<dbReference type="InterPro" id="IPR014721">
    <property type="entry name" value="Ribsml_uS5_D2-typ_fold_subgr"/>
</dbReference>
<evidence type="ECO:0000259" key="15">
    <source>
        <dbReference type="Pfam" id="PF08544"/>
    </source>
</evidence>
<gene>
    <name evidence="13" type="primary">thrB</name>
    <name evidence="16" type="ORF">J7W16_02060</name>
</gene>
<dbReference type="GO" id="GO:0005737">
    <property type="term" value="C:cytoplasm"/>
    <property type="evidence" value="ECO:0007669"/>
    <property type="project" value="UniProtKB-SubCell"/>
</dbReference>
<dbReference type="EMBL" id="JAGKSQ010000001">
    <property type="protein sequence ID" value="MBP3949900.1"/>
    <property type="molecule type" value="Genomic_DNA"/>
</dbReference>
<dbReference type="RefSeq" id="WP_210595260.1">
    <property type="nucleotide sequence ID" value="NZ_JAGKSQ010000001.1"/>
</dbReference>
<feature type="domain" description="GHMP kinase N-terminal" evidence="14">
    <location>
        <begin position="60"/>
        <end position="142"/>
    </location>
</feature>
<dbReference type="GO" id="GO:0009088">
    <property type="term" value="P:threonine biosynthetic process"/>
    <property type="evidence" value="ECO:0007669"/>
    <property type="project" value="UniProtKB-UniRule"/>
</dbReference>
<evidence type="ECO:0000256" key="12">
    <source>
        <dbReference type="ARBA" id="ARBA00049954"/>
    </source>
</evidence>
<dbReference type="NCBIfam" id="TIGR00191">
    <property type="entry name" value="thrB"/>
    <property type="match status" value="1"/>
</dbReference>
<evidence type="ECO:0000256" key="6">
    <source>
        <dbReference type="ARBA" id="ARBA00022679"/>
    </source>
</evidence>
<keyword evidence="7 13" id="KW-0791">Threonine biosynthesis</keyword>
<dbReference type="HAMAP" id="MF_00384">
    <property type="entry name" value="Homoser_kinase"/>
    <property type="match status" value="1"/>
</dbReference>
<evidence type="ECO:0000313" key="17">
    <source>
        <dbReference type="Proteomes" id="UP000678228"/>
    </source>
</evidence>
<reference evidence="16" key="1">
    <citation type="submission" date="2021-03" db="EMBL/GenBank/DDBJ databases">
        <title>Bacillus suaedae sp. nov., isolated from Suaeda aralocaspica.</title>
        <authorList>
            <person name="Lei R.F.R."/>
        </authorList>
    </citation>
    <scope>NUCLEOTIDE SEQUENCE</scope>
    <source>
        <strain evidence="16">YZJH907-2</strain>
    </source>
</reference>
<evidence type="ECO:0000256" key="2">
    <source>
        <dbReference type="ARBA" id="ARBA00007370"/>
    </source>
</evidence>
<dbReference type="InterPro" id="IPR036554">
    <property type="entry name" value="GHMP_kinase_C_sf"/>
</dbReference>
<evidence type="ECO:0000256" key="10">
    <source>
        <dbReference type="ARBA" id="ARBA00022840"/>
    </source>
</evidence>
<keyword evidence="5 13" id="KW-0028">Amino-acid biosynthesis</keyword>
<evidence type="ECO:0000256" key="13">
    <source>
        <dbReference type="HAMAP-Rule" id="MF_00384"/>
    </source>
</evidence>
<dbReference type="PANTHER" id="PTHR20861:SF1">
    <property type="entry name" value="HOMOSERINE KINASE"/>
    <property type="match status" value="1"/>
</dbReference>
<dbReference type="PANTHER" id="PTHR20861">
    <property type="entry name" value="HOMOSERINE/4-DIPHOSPHOCYTIDYL-2-C-METHYL-D-ERYTHRITOL KINASE"/>
    <property type="match status" value="1"/>
</dbReference>
<evidence type="ECO:0000256" key="1">
    <source>
        <dbReference type="ARBA" id="ARBA00005015"/>
    </source>
</evidence>
<dbReference type="GO" id="GO:0004413">
    <property type="term" value="F:homoserine kinase activity"/>
    <property type="evidence" value="ECO:0007669"/>
    <property type="project" value="UniProtKB-UniRule"/>
</dbReference>
<dbReference type="GO" id="GO:0005524">
    <property type="term" value="F:ATP binding"/>
    <property type="evidence" value="ECO:0007669"/>
    <property type="project" value="UniProtKB-UniRule"/>
</dbReference>
<dbReference type="PIRSF" id="PIRSF000676">
    <property type="entry name" value="Homoser_kin"/>
    <property type="match status" value="1"/>
</dbReference>
<dbReference type="Gene3D" id="3.30.230.10">
    <property type="match status" value="1"/>
</dbReference>
<evidence type="ECO:0000256" key="11">
    <source>
        <dbReference type="ARBA" id="ARBA00049375"/>
    </source>
</evidence>
<accession>A0A941ALY3</accession>
<dbReference type="Proteomes" id="UP000678228">
    <property type="component" value="Unassembled WGS sequence"/>
</dbReference>
<keyword evidence="9 13" id="KW-0418">Kinase</keyword>
<dbReference type="Pfam" id="PF00288">
    <property type="entry name" value="GHMP_kinases_N"/>
    <property type="match status" value="1"/>
</dbReference>
<dbReference type="Pfam" id="PF08544">
    <property type="entry name" value="GHMP_kinases_C"/>
    <property type="match status" value="1"/>
</dbReference>
<dbReference type="PRINTS" id="PR00958">
    <property type="entry name" value="HOMSERKINASE"/>
</dbReference>
<evidence type="ECO:0000256" key="8">
    <source>
        <dbReference type="ARBA" id="ARBA00022741"/>
    </source>
</evidence>
<name>A0A941ALY3_9BACI</name>
<dbReference type="SUPFAM" id="SSF55060">
    <property type="entry name" value="GHMP Kinase, C-terminal domain"/>
    <property type="match status" value="1"/>
</dbReference>